<dbReference type="InterPro" id="IPR013428">
    <property type="entry name" value="Membrane-bound_put_N"/>
</dbReference>
<dbReference type="InterPro" id="IPR011989">
    <property type="entry name" value="ARM-like"/>
</dbReference>
<reference evidence="2" key="1">
    <citation type="submission" date="2018-05" db="EMBL/GenBank/DDBJ databases">
        <authorList>
            <person name="Lanie J.A."/>
            <person name="Ng W.-L."/>
            <person name="Kazmierczak K.M."/>
            <person name="Andrzejewski T.M."/>
            <person name="Davidsen T.M."/>
            <person name="Wayne K.J."/>
            <person name="Tettelin H."/>
            <person name="Glass J.I."/>
            <person name="Rusch D."/>
            <person name="Podicherti R."/>
            <person name="Tsui H.-C.T."/>
            <person name="Winkler M.E."/>
        </authorList>
    </citation>
    <scope>NUCLEOTIDE SEQUENCE</scope>
</reference>
<protein>
    <recommendedName>
        <fullName evidence="1">DUF7133 domain-containing protein</fullName>
    </recommendedName>
</protein>
<dbReference type="SUPFAM" id="SSF48371">
    <property type="entry name" value="ARM repeat"/>
    <property type="match status" value="1"/>
</dbReference>
<dbReference type="InterPro" id="IPR011042">
    <property type="entry name" value="6-blade_b-propeller_TolB-like"/>
</dbReference>
<dbReference type="AlphaFoldDB" id="A0A382HN96"/>
<evidence type="ECO:0000313" key="2">
    <source>
        <dbReference type="EMBL" id="SVB88776.1"/>
    </source>
</evidence>
<sequence>VGFGGVWVMSLPNFYFIPDKNYDGVPDGEPVVLLDGFGTDNSGHNIANGLAWGPDGWLYNTHGRDNWSLLGKPGTPKEKRRRFDGGVWRYHPTRHVWEPYATGMVNPWGIDWNDYGHAIVCNCVRPHLYHIIQGAYYDPLNNRPTGRYSYERIATIADHRHGTFVRGGNFRPAPLVPTAVQRAKEIRAGGGHAHCGAMVYLGDNWPSKYRNQIFLNNVHGRRINNDRLTRKGSGYTASHEPDVMIAADPWFVGVSLAYGPDGAVYVSDFSDTGECHHHINTQKHTGRIFKIAYGKPKTWQGDLNKLSNEELLKLNLHKNDWFVRHARRILQERQADTSALVKTLKSDLPVPSRLRALWALHVSGHLHKPTLSSLLNDSSEHIRAWAIQLLCENRKPGVAVCKKFAQLAKNDKSPLVRLYLASAMQRLSFSERIPILKRLLAHAEDVKDQNLPLMYWYAAEPVVA</sequence>
<dbReference type="Pfam" id="PF23500">
    <property type="entry name" value="DUF7133"/>
    <property type="match status" value="1"/>
</dbReference>
<dbReference type="PANTHER" id="PTHR33546">
    <property type="entry name" value="LARGE, MULTIFUNCTIONAL SECRETED PROTEIN-RELATED"/>
    <property type="match status" value="1"/>
</dbReference>
<dbReference type="InterPro" id="IPR011041">
    <property type="entry name" value="Quinoprot_gluc/sorb_DH_b-prop"/>
</dbReference>
<gene>
    <name evidence="2" type="ORF">METZ01_LOCUS241630</name>
</gene>
<dbReference type="InterPro" id="IPR016024">
    <property type="entry name" value="ARM-type_fold"/>
</dbReference>
<dbReference type="Gene3D" id="2.120.10.30">
    <property type="entry name" value="TolB, C-terminal domain"/>
    <property type="match status" value="1"/>
</dbReference>
<organism evidence="2">
    <name type="scientific">marine metagenome</name>
    <dbReference type="NCBI Taxonomy" id="408172"/>
    <lineage>
        <taxon>unclassified sequences</taxon>
        <taxon>metagenomes</taxon>
        <taxon>ecological metagenomes</taxon>
    </lineage>
</organism>
<dbReference type="SUPFAM" id="SSF50952">
    <property type="entry name" value="Soluble quinoprotein glucose dehydrogenase"/>
    <property type="match status" value="1"/>
</dbReference>
<proteinExistence type="predicted"/>
<dbReference type="PANTHER" id="PTHR33546:SF1">
    <property type="entry name" value="LARGE, MULTIFUNCTIONAL SECRETED PROTEIN"/>
    <property type="match status" value="1"/>
</dbReference>
<feature type="domain" description="DUF7133" evidence="1">
    <location>
        <begin position="4"/>
        <end position="271"/>
    </location>
</feature>
<evidence type="ECO:0000259" key="1">
    <source>
        <dbReference type="Pfam" id="PF23500"/>
    </source>
</evidence>
<accession>A0A382HN96</accession>
<dbReference type="InterPro" id="IPR055557">
    <property type="entry name" value="DUF7133"/>
</dbReference>
<dbReference type="Gene3D" id="1.25.10.10">
    <property type="entry name" value="Leucine-rich Repeat Variant"/>
    <property type="match status" value="1"/>
</dbReference>
<name>A0A382HN96_9ZZZZ</name>
<feature type="non-terminal residue" evidence="2">
    <location>
        <position position="464"/>
    </location>
</feature>
<feature type="non-terminal residue" evidence="2">
    <location>
        <position position="1"/>
    </location>
</feature>
<dbReference type="NCBIfam" id="TIGR02604">
    <property type="entry name" value="Piru_Ver_Nterm"/>
    <property type="match status" value="1"/>
</dbReference>
<dbReference type="EMBL" id="UINC01062298">
    <property type="protein sequence ID" value="SVB88776.1"/>
    <property type="molecule type" value="Genomic_DNA"/>
</dbReference>